<evidence type="ECO:0000313" key="3">
    <source>
        <dbReference type="Proteomes" id="UP001189429"/>
    </source>
</evidence>
<feature type="coiled-coil region" evidence="1">
    <location>
        <begin position="90"/>
        <end position="128"/>
    </location>
</feature>
<organism evidence="2 3">
    <name type="scientific">Prorocentrum cordatum</name>
    <dbReference type="NCBI Taxonomy" id="2364126"/>
    <lineage>
        <taxon>Eukaryota</taxon>
        <taxon>Sar</taxon>
        <taxon>Alveolata</taxon>
        <taxon>Dinophyceae</taxon>
        <taxon>Prorocentrales</taxon>
        <taxon>Prorocentraceae</taxon>
        <taxon>Prorocentrum</taxon>
    </lineage>
</organism>
<evidence type="ECO:0000256" key="1">
    <source>
        <dbReference type="SAM" id="Coils"/>
    </source>
</evidence>
<gene>
    <name evidence="2" type="ORF">PCOR1329_LOCUS31573</name>
</gene>
<reference evidence="2" key="1">
    <citation type="submission" date="2023-10" db="EMBL/GenBank/DDBJ databases">
        <authorList>
            <person name="Chen Y."/>
            <person name="Shah S."/>
            <person name="Dougan E. K."/>
            <person name="Thang M."/>
            <person name="Chan C."/>
        </authorList>
    </citation>
    <scope>NUCLEOTIDE SEQUENCE [LARGE SCALE GENOMIC DNA]</scope>
</reference>
<name>A0ABN9SQ77_9DINO</name>
<keyword evidence="3" id="KW-1185">Reference proteome</keyword>
<evidence type="ECO:0000313" key="2">
    <source>
        <dbReference type="EMBL" id="CAK0834052.1"/>
    </source>
</evidence>
<sequence>MHSLQYSAIQSPANAVHSGNMVAPLTCFLHHPLSAGPPSGWARQSRPPPAPLRPALLEAERGISAGLLSRGRAHHERAAGGHAARVAAARAEAEALVAAARADADEVVRRAEERQRQASLQAADLVRRAREARDAARLDLDEKVSRARQLHAQASASAAAAVAEAEASASARVAEAEGRRAAAEARLARLQEDTAAREARRAADVERRVEALEQEAQERVRAVERAAAHTIELHLQRLSACTLRAEEEWQQTQERVKVELEKVAAEEREVRGGSGCRRAVAAP</sequence>
<proteinExistence type="predicted"/>
<dbReference type="Proteomes" id="UP001189429">
    <property type="component" value="Unassembled WGS sequence"/>
</dbReference>
<accession>A0ABN9SQ77</accession>
<keyword evidence="1" id="KW-0175">Coiled coil</keyword>
<comment type="caution">
    <text evidence="2">The sequence shown here is derived from an EMBL/GenBank/DDBJ whole genome shotgun (WGS) entry which is preliminary data.</text>
</comment>
<feature type="coiled-coil region" evidence="1">
    <location>
        <begin position="173"/>
        <end position="222"/>
    </location>
</feature>
<dbReference type="EMBL" id="CAUYUJ010012492">
    <property type="protein sequence ID" value="CAK0834052.1"/>
    <property type="molecule type" value="Genomic_DNA"/>
</dbReference>
<protein>
    <submittedName>
        <fullName evidence="2">Uncharacterized protein</fullName>
    </submittedName>
</protein>